<evidence type="ECO:0000313" key="1">
    <source>
        <dbReference type="EMBL" id="ROI98721.1"/>
    </source>
</evidence>
<organism evidence="1 2">
    <name type="scientific">Anabarilius grahami</name>
    <name type="common">Kanglang fish</name>
    <name type="synonym">Barilius grahami</name>
    <dbReference type="NCBI Taxonomy" id="495550"/>
    <lineage>
        <taxon>Eukaryota</taxon>
        <taxon>Metazoa</taxon>
        <taxon>Chordata</taxon>
        <taxon>Craniata</taxon>
        <taxon>Vertebrata</taxon>
        <taxon>Euteleostomi</taxon>
        <taxon>Actinopterygii</taxon>
        <taxon>Neopterygii</taxon>
        <taxon>Teleostei</taxon>
        <taxon>Ostariophysi</taxon>
        <taxon>Cypriniformes</taxon>
        <taxon>Xenocyprididae</taxon>
        <taxon>Xenocypridinae</taxon>
        <taxon>Xenocypridinae incertae sedis</taxon>
        <taxon>Anabarilius</taxon>
    </lineage>
</organism>
<dbReference type="Proteomes" id="UP000281406">
    <property type="component" value="Unassembled WGS sequence"/>
</dbReference>
<evidence type="ECO:0000313" key="2">
    <source>
        <dbReference type="Proteomes" id="UP000281406"/>
    </source>
</evidence>
<protein>
    <submittedName>
        <fullName evidence="1">Uncharacterized protein</fullName>
    </submittedName>
</protein>
<dbReference type="EMBL" id="RJVU01065934">
    <property type="protein sequence ID" value="ROI98721.1"/>
    <property type="molecule type" value="Genomic_DNA"/>
</dbReference>
<name>A0A3N0XQ14_ANAGA</name>
<proteinExistence type="predicted"/>
<gene>
    <name evidence="1" type="ORF">DPX16_3410</name>
</gene>
<reference evidence="1 2" key="1">
    <citation type="submission" date="2018-10" db="EMBL/GenBank/DDBJ databases">
        <title>Genome assembly for a Yunnan-Guizhou Plateau 3E fish, Anabarilius grahami (Regan), and its evolutionary and genetic applications.</title>
        <authorList>
            <person name="Jiang W."/>
        </authorList>
    </citation>
    <scope>NUCLEOTIDE SEQUENCE [LARGE SCALE GENOMIC DNA]</scope>
    <source>
        <strain evidence="1">AG-KIZ</strain>
        <tissue evidence="1">Muscle</tissue>
    </source>
</reference>
<comment type="caution">
    <text evidence="1">The sequence shown here is derived from an EMBL/GenBank/DDBJ whole genome shotgun (WGS) entry which is preliminary data.</text>
</comment>
<sequence>MEGHFHGKEDILKTEIGQTTRAKKAGQMTRATDLKTPIAEQTTTKAVQMSLKTHMVEQMTTRADQVTLGTNMAEQEKLKHEAQREGSRQFRNNLCDCFGTNGQFWYDLYGNVEADREVRDHLHSRVKADGNLRDDLRGRVEVDGKLRDDLRGRVQADRKSMAHEAGLWDRS</sequence>
<dbReference type="AlphaFoldDB" id="A0A3N0XQ14"/>
<keyword evidence="2" id="KW-1185">Reference proteome</keyword>
<accession>A0A3N0XQ14</accession>